<evidence type="ECO:0000313" key="1">
    <source>
        <dbReference type="EMBL" id="PIA12765.1"/>
    </source>
</evidence>
<dbReference type="AlphaFoldDB" id="A0A2G5B171"/>
<keyword evidence="2" id="KW-1185">Reference proteome</keyword>
<accession>A0A2G5B171</accession>
<protein>
    <submittedName>
        <fullName evidence="1">Uncharacterized protein</fullName>
    </submittedName>
</protein>
<proteinExistence type="predicted"/>
<sequence>MFFMYLCSSHIMHALLHYHVPTSVDTMVTSNILLNSLAMLKQNHLGLMKVILTAT</sequence>
<organism evidence="1 2">
    <name type="scientific">Coemansia reversa (strain ATCC 12441 / NRRL 1564)</name>
    <dbReference type="NCBI Taxonomy" id="763665"/>
    <lineage>
        <taxon>Eukaryota</taxon>
        <taxon>Fungi</taxon>
        <taxon>Fungi incertae sedis</taxon>
        <taxon>Zoopagomycota</taxon>
        <taxon>Kickxellomycotina</taxon>
        <taxon>Kickxellomycetes</taxon>
        <taxon>Kickxellales</taxon>
        <taxon>Kickxellaceae</taxon>
        <taxon>Coemansia</taxon>
    </lineage>
</organism>
<dbReference type="Proteomes" id="UP000242474">
    <property type="component" value="Unassembled WGS sequence"/>
</dbReference>
<gene>
    <name evidence="1" type="ORF">COEREDRAFT_83926</name>
</gene>
<evidence type="ECO:0000313" key="2">
    <source>
        <dbReference type="Proteomes" id="UP000242474"/>
    </source>
</evidence>
<reference evidence="1 2" key="1">
    <citation type="journal article" date="2015" name="Genome Biol. Evol.">
        <title>Phylogenomic analyses indicate that early fungi evolved digesting cell walls of algal ancestors of land plants.</title>
        <authorList>
            <person name="Chang Y."/>
            <person name="Wang S."/>
            <person name="Sekimoto S."/>
            <person name="Aerts A.L."/>
            <person name="Choi C."/>
            <person name="Clum A."/>
            <person name="LaButti K.M."/>
            <person name="Lindquist E.A."/>
            <person name="Yee Ngan C."/>
            <person name="Ohm R.A."/>
            <person name="Salamov A.A."/>
            <person name="Grigoriev I.V."/>
            <person name="Spatafora J.W."/>
            <person name="Berbee M.L."/>
        </authorList>
    </citation>
    <scope>NUCLEOTIDE SEQUENCE [LARGE SCALE GENOMIC DNA]</scope>
    <source>
        <strain evidence="1 2">NRRL 1564</strain>
    </source>
</reference>
<dbReference type="EMBL" id="KZ303573">
    <property type="protein sequence ID" value="PIA12765.1"/>
    <property type="molecule type" value="Genomic_DNA"/>
</dbReference>
<name>A0A2G5B171_COERN</name>